<proteinExistence type="predicted"/>
<name>A0ACC6FPC4_9HELI</name>
<gene>
    <name evidence="1" type="ORF">NYG90_00065</name>
</gene>
<comment type="caution">
    <text evidence="1">The sequence shown here is derived from an EMBL/GenBank/DDBJ whole genome shotgun (WGS) entry which is preliminary data.</text>
</comment>
<evidence type="ECO:0000313" key="1">
    <source>
        <dbReference type="EMBL" id="MDL0081089.1"/>
    </source>
</evidence>
<organism evidence="1 2">
    <name type="scientific">Helicobacter zhangjianzhongii</name>
    <dbReference type="NCBI Taxonomy" id="2974574"/>
    <lineage>
        <taxon>Bacteria</taxon>
        <taxon>Pseudomonadati</taxon>
        <taxon>Campylobacterota</taxon>
        <taxon>Epsilonproteobacteria</taxon>
        <taxon>Campylobacterales</taxon>
        <taxon>Helicobacteraceae</taxon>
        <taxon>Helicobacter</taxon>
    </lineage>
</organism>
<dbReference type="Proteomes" id="UP001173802">
    <property type="component" value="Unassembled WGS sequence"/>
</dbReference>
<sequence>MQKWIATPLLPQRLAMTKNNTTSKKVDSRKATNVGEQPKDSRIFDEKCGLQGQSQRSYLSGNDCSDCPPLPHYRKKPNPPAKSQHQTKKGATMSTHDLRIFLSIWAGIFAVFLLSGVLLHDHYRIWAITGLGIALALQACPKLATPLYIAQIKVGSVMGWCISRASLVVLYFCVFVPLGLVFKLARRDILAPKLHNDSYFITRDKQPTSMKNQF</sequence>
<keyword evidence="2" id="KW-1185">Reference proteome</keyword>
<accession>A0ACC6FPC4</accession>
<protein>
    <submittedName>
        <fullName evidence="1">Uncharacterized protein</fullName>
    </submittedName>
</protein>
<evidence type="ECO:0000313" key="2">
    <source>
        <dbReference type="Proteomes" id="UP001173802"/>
    </source>
</evidence>
<dbReference type="EMBL" id="JANURN010000001">
    <property type="protein sequence ID" value="MDL0081089.1"/>
    <property type="molecule type" value="Genomic_DNA"/>
</dbReference>
<reference evidence="1 2" key="1">
    <citation type="journal article" date="2023" name="Microorganisms">
        <title>Isolation and Genomic Characteristics of Cat-Borne Campylobacter felis sp. nov. and Sheep-Borne Campylobacter ovis sp. nov.</title>
        <authorList>
            <person name="Wang H."/>
            <person name="Li Y."/>
            <person name="Gu Y."/>
            <person name="Zhou G."/>
            <person name="Chen X."/>
            <person name="Zhang X."/>
            <person name="Shao Z."/>
            <person name="Zhang J."/>
            <person name="Zhang M."/>
        </authorList>
    </citation>
    <scope>NUCLEOTIDE SEQUENCE [LARGE SCALE GENOMIC DNA]</scope>
    <source>
        <strain evidence="1 2">XJK30-2</strain>
    </source>
</reference>